<organism evidence="1 2">
    <name type="scientific">Necator americanus</name>
    <name type="common">Human hookworm</name>
    <dbReference type="NCBI Taxonomy" id="51031"/>
    <lineage>
        <taxon>Eukaryota</taxon>
        <taxon>Metazoa</taxon>
        <taxon>Ecdysozoa</taxon>
        <taxon>Nematoda</taxon>
        <taxon>Chromadorea</taxon>
        <taxon>Rhabditida</taxon>
        <taxon>Rhabditina</taxon>
        <taxon>Rhabditomorpha</taxon>
        <taxon>Strongyloidea</taxon>
        <taxon>Ancylostomatidae</taxon>
        <taxon>Bunostominae</taxon>
        <taxon>Necator</taxon>
    </lineage>
</organism>
<sequence>MNDLQADCVGSQMEGYFSQFSVLDLIALIKGGNQDPVIEAVLQSLTKKIPIKLADCAEADVCGRTIVISGGSETDKELFPLQDQFVVESKVSTIVDVLNLNVTPQALFTW</sequence>
<evidence type="ECO:0000313" key="2">
    <source>
        <dbReference type="Proteomes" id="UP001303046"/>
    </source>
</evidence>
<accession>A0ABR1EGE3</accession>
<proteinExistence type="predicted"/>
<comment type="caution">
    <text evidence="1">The sequence shown here is derived from an EMBL/GenBank/DDBJ whole genome shotgun (WGS) entry which is preliminary data.</text>
</comment>
<evidence type="ECO:0000313" key="1">
    <source>
        <dbReference type="EMBL" id="KAK6761415.1"/>
    </source>
</evidence>
<gene>
    <name evidence="1" type="primary">Necator_chrX.g22633</name>
    <name evidence="1" type="ORF">RB195_022470</name>
</gene>
<dbReference type="EMBL" id="JAVFWL010000006">
    <property type="protein sequence ID" value="KAK6761415.1"/>
    <property type="molecule type" value="Genomic_DNA"/>
</dbReference>
<name>A0ABR1EGE3_NECAM</name>
<dbReference type="Proteomes" id="UP001303046">
    <property type="component" value="Unassembled WGS sequence"/>
</dbReference>
<reference evidence="1 2" key="1">
    <citation type="submission" date="2023-08" db="EMBL/GenBank/DDBJ databases">
        <title>A Necator americanus chromosomal reference genome.</title>
        <authorList>
            <person name="Ilik V."/>
            <person name="Petrzelkova K.J."/>
            <person name="Pardy F."/>
            <person name="Fuh T."/>
            <person name="Niatou-Singa F.S."/>
            <person name="Gouil Q."/>
            <person name="Baker L."/>
            <person name="Ritchie M.E."/>
            <person name="Jex A.R."/>
            <person name="Gazzola D."/>
            <person name="Li H."/>
            <person name="Toshio Fujiwara R."/>
            <person name="Zhan B."/>
            <person name="Aroian R.V."/>
            <person name="Pafco B."/>
            <person name="Schwarz E.M."/>
        </authorList>
    </citation>
    <scope>NUCLEOTIDE SEQUENCE [LARGE SCALE GENOMIC DNA]</scope>
    <source>
        <strain evidence="1 2">Aroian</strain>
        <tissue evidence="1">Whole animal</tissue>
    </source>
</reference>
<protein>
    <submittedName>
        <fullName evidence="1">Uncharacterized protein</fullName>
    </submittedName>
</protein>
<keyword evidence="2" id="KW-1185">Reference proteome</keyword>